<gene>
    <name evidence="1" type="ORF">HPB47_008139</name>
</gene>
<protein>
    <submittedName>
        <fullName evidence="1">Uncharacterized protein</fullName>
    </submittedName>
</protein>
<dbReference type="Proteomes" id="UP000805193">
    <property type="component" value="Unassembled WGS sequence"/>
</dbReference>
<evidence type="ECO:0000313" key="1">
    <source>
        <dbReference type="EMBL" id="KAG0414692.1"/>
    </source>
</evidence>
<reference evidence="1 2" key="1">
    <citation type="journal article" date="2020" name="Cell">
        <title>Large-Scale Comparative Analyses of Tick Genomes Elucidate Their Genetic Diversity and Vector Capacities.</title>
        <authorList>
            <consortium name="Tick Genome and Microbiome Consortium (TIGMIC)"/>
            <person name="Jia N."/>
            <person name="Wang J."/>
            <person name="Shi W."/>
            <person name="Du L."/>
            <person name="Sun Y."/>
            <person name="Zhan W."/>
            <person name="Jiang J.F."/>
            <person name="Wang Q."/>
            <person name="Zhang B."/>
            <person name="Ji P."/>
            <person name="Bell-Sakyi L."/>
            <person name="Cui X.M."/>
            <person name="Yuan T.T."/>
            <person name="Jiang B.G."/>
            <person name="Yang W.F."/>
            <person name="Lam T.T."/>
            <person name="Chang Q.C."/>
            <person name="Ding S.J."/>
            <person name="Wang X.J."/>
            <person name="Zhu J.G."/>
            <person name="Ruan X.D."/>
            <person name="Zhao L."/>
            <person name="Wei J.T."/>
            <person name="Ye R.Z."/>
            <person name="Que T.C."/>
            <person name="Du C.H."/>
            <person name="Zhou Y.H."/>
            <person name="Cheng J.X."/>
            <person name="Dai P.F."/>
            <person name="Guo W.B."/>
            <person name="Han X.H."/>
            <person name="Huang E.J."/>
            <person name="Li L.F."/>
            <person name="Wei W."/>
            <person name="Gao Y.C."/>
            <person name="Liu J.Z."/>
            <person name="Shao H.Z."/>
            <person name="Wang X."/>
            <person name="Wang C.C."/>
            <person name="Yang T.C."/>
            <person name="Huo Q.B."/>
            <person name="Li W."/>
            <person name="Chen H.Y."/>
            <person name="Chen S.E."/>
            <person name="Zhou L.G."/>
            <person name="Ni X.B."/>
            <person name="Tian J.H."/>
            <person name="Sheng Y."/>
            <person name="Liu T."/>
            <person name="Pan Y.S."/>
            <person name="Xia L.Y."/>
            <person name="Li J."/>
            <person name="Zhao F."/>
            <person name="Cao W.C."/>
        </authorList>
    </citation>
    <scope>NUCLEOTIDE SEQUENCE [LARGE SCALE GENOMIC DNA]</scope>
    <source>
        <strain evidence="1">Iper-2018</strain>
    </source>
</reference>
<proteinExistence type="predicted"/>
<dbReference type="EMBL" id="JABSTQ010011155">
    <property type="protein sequence ID" value="KAG0414692.1"/>
    <property type="molecule type" value="Genomic_DNA"/>
</dbReference>
<sequence>MHGDKMVSKRDGVAIVPRPRKALLGRRFTRRTQRVNTGAPGGPRTAAGTHAASRLLGVRCHGRHARGRQAGFSDDFPATRLVALSSGSARNDHAGFLVRRSTLRERDAPPPPTGSSTSRQNTTRRGVLATAPAEELPNLVSPS</sequence>
<organism evidence="1 2">
    <name type="scientific">Ixodes persulcatus</name>
    <name type="common">Taiga tick</name>
    <dbReference type="NCBI Taxonomy" id="34615"/>
    <lineage>
        <taxon>Eukaryota</taxon>
        <taxon>Metazoa</taxon>
        <taxon>Ecdysozoa</taxon>
        <taxon>Arthropoda</taxon>
        <taxon>Chelicerata</taxon>
        <taxon>Arachnida</taxon>
        <taxon>Acari</taxon>
        <taxon>Parasitiformes</taxon>
        <taxon>Ixodida</taxon>
        <taxon>Ixodoidea</taxon>
        <taxon>Ixodidae</taxon>
        <taxon>Ixodinae</taxon>
        <taxon>Ixodes</taxon>
    </lineage>
</organism>
<name>A0AC60P5X0_IXOPE</name>
<keyword evidence="2" id="KW-1185">Reference proteome</keyword>
<accession>A0AC60P5X0</accession>
<comment type="caution">
    <text evidence="1">The sequence shown here is derived from an EMBL/GenBank/DDBJ whole genome shotgun (WGS) entry which is preliminary data.</text>
</comment>
<evidence type="ECO:0000313" key="2">
    <source>
        <dbReference type="Proteomes" id="UP000805193"/>
    </source>
</evidence>